<evidence type="ECO:0000256" key="1">
    <source>
        <dbReference type="ARBA" id="ARBA00005854"/>
    </source>
</evidence>
<reference evidence="5" key="1">
    <citation type="journal article" date="2020" name="Phytopathology">
        <title>Genome Sequence Resources of Colletotrichum truncatum, C. plurivorum, C. musicola, and C. sojae: Four Species Pathogenic to Soybean (Glycine max).</title>
        <authorList>
            <person name="Rogerio F."/>
            <person name="Boufleur T.R."/>
            <person name="Ciampi-Guillardi M."/>
            <person name="Sukno S.A."/>
            <person name="Thon M.R."/>
            <person name="Massola Junior N.S."/>
            <person name="Baroncelli R."/>
        </authorList>
    </citation>
    <scope>NUCLEOTIDE SEQUENCE</scope>
    <source>
        <strain evidence="5">LFN00145</strain>
    </source>
</reference>
<dbReference type="AlphaFoldDB" id="A0A8H6JXQ2"/>
<dbReference type="Pfam" id="PF02826">
    <property type="entry name" value="2-Hacid_dh_C"/>
    <property type="match status" value="1"/>
</dbReference>
<sequence length="202" mass="22121">MALCLALSVAREVPQIVLRQRVGGEAIRKETVSGLLLSGRVVGVVGMGYIGQAVTRMFQGWLGCSVVAFDPYFPTDGERPWDEIAHRRVESLDELLDAADVVTVHVPLNAGTRDLIAAPQLKRMKITAILPNTARGGVVVNEDDLADEPPTLERYERLWQCPRLVGTPHIAAATDETQVATINVVTDKLYSFLMEERSGNTK</sequence>
<dbReference type="GO" id="GO:0016491">
    <property type="term" value="F:oxidoreductase activity"/>
    <property type="evidence" value="ECO:0007669"/>
    <property type="project" value="UniProtKB-KW"/>
</dbReference>
<name>A0A8H6JXQ2_9PEZI</name>
<evidence type="ECO:0000256" key="3">
    <source>
        <dbReference type="ARBA" id="ARBA00023027"/>
    </source>
</evidence>
<protein>
    <recommendedName>
        <fullName evidence="4">D-isomer specific 2-hydroxyacid dehydrogenase NAD-binding domain-containing protein</fullName>
    </recommendedName>
</protein>
<comment type="similarity">
    <text evidence="1">Belongs to the D-isomer specific 2-hydroxyacid dehydrogenase family.</text>
</comment>
<organism evidence="5 6">
    <name type="scientific">Colletotrichum plurivorum</name>
    <dbReference type="NCBI Taxonomy" id="2175906"/>
    <lineage>
        <taxon>Eukaryota</taxon>
        <taxon>Fungi</taxon>
        <taxon>Dikarya</taxon>
        <taxon>Ascomycota</taxon>
        <taxon>Pezizomycotina</taxon>
        <taxon>Sordariomycetes</taxon>
        <taxon>Hypocreomycetidae</taxon>
        <taxon>Glomerellales</taxon>
        <taxon>Glomerellaceae</taxon>
        <taxon>Colletotrichum</taxon>
        <taxon>Colletotrichum orchidearum species complex</taxon>
    </lineage>
</organism>
<dbReference type="PANTHER" id="PTHR42789">
    <property type="entry name" value="D-ISOMER SPECIFIC 2-HYDROXYACID DEHYDROGENASE FAMILY PROTEIN (AFU_ORTHOLOGUE AFUA_6G10090)"/>
    <property type="match status" value="1"/>
</dbReference>
<evidence type="ECO:0000313" key="6">
    <source>
        <dbReference type="Proteomes" id="UP000654918"/>
    </source>
</evidence>
<accession>A0A8H6JXQ2</accession>
<dbReference type="Gene3D" id="3.40.50.720">
    <property type="entry name" value="NAD(P)-binding Rossmann-like Domain"/>
    <property type="match status" value="3"/>
</dbReference>
<evidence type="ECO:0000256" key="2">
    <source>
        <dbReference type="ARBA" id="ARBA00023002"/>
    </source>
</evidence>
<feature type="domain" description="D-isomer specific 2-hydroxyacid dehydrogenase NAD-binding" evidence="4">
    <location>
        <begin position="4"/>
        <end position="146"/>
    </location>
</feature>
<dbReference type="Proteomes" id="UP000654918">
    <property type="component" value="Unassembled WGS sequence"/>
</dbReference>
<dbReference type="SUPFAM" id="SSF51735">
    <property type="entry name" value="NAD(P)-binding Rossmann-fold domains"/>
    <property type="match status" value="1"/>
</dbReference>
<keyword evidence="2" id="KW-0560">Oxidoreductase</keyword>
<dbReference type="InterPro" id="IPR036291">
    <property type="entry name" value="NAD(P)-bd_dom_sf"/>
</dbReference>
<dbReference type="InterPro" id="IPR050857">
    <property type="entry name" value="D-2-hydroxyacid_DH"/>
</dbReference>
<dbReference type="InterPro" id="IPR006140">
    <property type="entry name" value="D-isomer_DH_NAD-bd"/>
</dbReference>
<evidence type="ECO:0000259" key="4">
    <source>
        <dbReference type="Pfam" id="PF02826"/>
    </source>
</evidence>
<dbReference type="GO" id="GO:0051287">
    <property type="term" value="F:NAD binding"/>
    <property type="evidence" value="ECO:0007669"/>
    <property type="project" value="InterPro"/>
</dbReference>
<keyword evidence="3" id="KW-0520">NAD</keyword>
<evidence type="ECO:0000313" key="5">
    <source>
        <dbReference type="EMBL" id="KAF6820613.1"/>
    </source>
</evidence>
<proteinExistence type="inferred from homology"/>
<dbReference type="EMBL" id="WIGO01000269">
    <property type="protein sequence ID" value="KAF6820613.1"/>
    <property type="molecule type" value="Genomic_DNA"/>
</dbReference>
<comment type="caution">
    <text evidence="5">The sequence shown here is derived from an EMBL/GenBank/DDBJ whole genome shotgun (WGS) entry which is preliminary data.</text>
</comment>
<dbReference type="PANTHER" id="PTHR42789:SF1">
    <property type="entry name" value="D-ISOMER SPECIFIC 2-HYDROXYACID DEHYDROGENASE FAMILY PROTEIN (AFU_ORTHOLOGUE AFUA_6G10090)"/>
    <property type="match status" value="1"/>
</dbReference>
<gene>
    <name evidence="5" type="ORF">CPLU01_12702</name>
</gene>
<keyword evidence="6" id="KW-1185">Reference proteome</keyword>